<evidence type="ECO:0000256" key="1">
    <source>
        <dbReference type="SAM" id="SignalP"/>
    </source>
</evidence>
<dbReference type="Proteomes" id="UP000249522">
    <property type="component" value="Unassembled WGS sequence"/>
</dbReference>
<evidence type="ECO:0000313" key="3">
    <source>
        <dbReference type="Proteomes" id="UP000249522"/>
    </source>
</evidence>
<reference evidence="2 3" key="1">
    <citation type="submission" date="2018-06" db="EMBL/GenBank/DDBJ databases">
        <title>Paenibacillus imtechensis sp. nov.</title>
        <authorList>
            <person name="Pinnaka A.K."/>
            <person name="Singh H."/>
            <person name="Kaur M."/>
        </authorList>
    </citation>
    <scope>NUCLEOTIDE SEQUENCE [LARGE SCALE GENOMIC DNA]</scope>
    <source>
        <strain evidence="2 3">SMB1</strain>
    </source>
</reference>
<accession>A0A2W1LA96</accession>
<evidence type="ECO:0000313" key="2">
    <source>
        <dbReference type="EMBL" id="PZD97168.1"/>
    </source>
</evidence>
<sequence length="213" mass="23865">MSPYKTMLGAVLLFMLAIAPCAALPFVHADVPQKSESRSEGLMSSKEAEKAIAGVAQEAILALKNKDAKALQKLAHPDKGIRFTPYAYVDLKHDVRLSREQLSHAFKDSTVYEWGAYDGTGDPIKLTFNEYYESFIFNRDYSKSEQVGFNEAVMQGNTINNIREAYPNGVFVEYHFSKGPDGNVMGLSSLRLVFEQLAGQWYLVGIIHDEWTI</sequence>
<gene>
    <name evidence="2" type="ORF">DNH61_04585</name>
</gene>
<dbReference type="EMBL" id="QKRB01000031">
    <property type="protein sequence ID" value="PZD97168.1"/>
    <property type="molecule type" value="Genomic_DNA"/>
</dbReference>
<protein>
    <recommendedName>
        <fullName evidence="4">SnoaL-like domain-containing protein</fullName>
    </recommendedName>
</protein>
<keyword evidence="1" id="KW-0732">Signal</keyword>
<keyword evidence="3" id="KW-1185">Reference proteome</keyword>
<feature type="signal peptide" evidence="1">
    <location>
        <begin position="1"/>
        <end position="23"/>
    </location>
</feature>
<feature type="chain" id="PRO_5039341816" description="SnoaL-like domain-containing protein" evidence="1">
    <location>
        <begin position="24"/>
        <end position="213"/>
    </location>
</feature>
<dbReference type="OrthoDB" id="1267107at2"/>
<evidence type="ECO:0008006" key="4">
    <source>
        <dbReference type="Google" id="ProtNLM"/>
    </source>
</evidence>
<dbReference type="RefSeq" id="WP_111145496.1">
    <property type="nucleotide sequence ID" value="NZ_QKRB01000031.1"/>
</dbReference>
<comment type="caution">
    <text evidence="2">The sequence shown here is derived from an EMBL/GenBank/DDBJ whole genome shotgun (WGS) entry which is preliminary data.</text>
</comment>
<name>A0A2W1LA96_9BACL</name>
<proteinExistence type="predicted"/>
<dbReference type="AlphaFoldDB" id="A0A2W1LA96"/>
<organism evidence="2 3">
    <name type="scientific">Paenibacillus sambharensis</name>
    <dbReference type="NCBI Taxonomy" id="1803190"/>
    <lineage>
        <taxon>Bacteria</taxon>
        <taxon>Bacillati</taxon>
        <taxon>Bacillota</taxon>
        <taxon>Bacilli</taxon>
        <taxon>Bacillales</taxon>
        <taxon>Paenibacillaceae</taxon>
        <taxon>Paenibacillus</taxon>
    </lineage>
</organism>